<dbReference type="SUPFAM" id="SSF46955">
    <property type="entry name" value="Putative DNA-binding domain"/>
    <property type="match status" value="1"/>
</dbReference>
<dbReference type="Proteomes" id="UP000477722">
    <property type="component" value="Unassembled WGS sequence"/>
</dbReference>
<dbReference type="Gene3D" id="1.10.10.10">
    <property type="entry name" value="Winged helix-like DNA-binding domain superfamily/Winged helix DNA-binding domain"/>
    <property type="match status" value="1"/>
</dbReference>
<dbReference type="AlphaFoldDB" id="A0A6G4X2R8"/>
<dbReference type="InterPro" id="IPR041657">
    <property type="entry name" value="HTH_17"/>
</dbReference>
<dbReference type="InterPro" id="IPR009061">
    <property type="entry name" value="DNA-bd_dom_put_sf"/>
</dbReference>
<evidence type="ECO:0000313" key="2">
    <source>
        <dbReference type="EMBL" id="NGO71553.1"/>
    </source>
</evidence>
<protein>
    <submittedName>
        <fullName evidence="2">Helix-turn-helix domain-containing protein</fullName>
    </submittedName>
</protein>
<dbReference type="RefSeq" id="WP_165301184.1">
    <property type="nucleotide sequence ID" value="NZ_JAAKZZ010000318.1"/>
</dbReference>
<gene>
    <name evidence="2" type="ORF">G5C65_25025</name>
</gene>
<keyword evidence="3" id="KW-1185">Reference proteome</keyword>
<dbReference type="NCBIfam" id="TIGR01764">
    <property type="entry name" value="excise"/>
    <property type="match status" value="1"/>
</dbReference>
<sequence>MSHNSASPSRRALANPKEVADYLGVPVPTLYQWKYRGIGPQVHKVGKHLRYRWAEVDAWLDHDVDLAS</sequence>
<comment type="caution">
    <text evidence="2">The sequence shown here is derived from an EMBL/GenBank/DDBJ whole genome shotgun (WGS) entry which is preliminary data.</text>
</comment>
<organism evidence="2 3">
    <name type="scientific">Streptomyces boncukensis</name>
    <dbReference type="NCBI Taxonomy" id="2711219"/>
    <lineage>
        <taxon>Bacteria</taxon>
        <taxon>Bacillati</taxon>
        <taxon>Actinomycetota</taxon>
        <taxon>Actinomycetes</taxon>
        <taxon>Kitasatosporales</taxon>
        <taxon>Streptomycetaceae</taxon>
        <taxon>Streptomyces</taxon>
    </lineage>
</organism>
<dbReference type="Pfam" id="PF12728">
    <property type="entry name" value="HTH_17"/>
    <property type="match status" value="1"/>
</dbReference>
<evidence type="ECO:0000313" key="3">
    <source>
        <dbReference type="Proteomes" id="UP000477722"/>
    </source>
</evidence>
<feature type="domain" description="Helix-turn-helix" evidence="1">
    <location>
        <begin position="16"/>
        <end position="61"/>
    </location>
</feature>
<dbReference type="EMBL" id="JAAKZZ010000318">
    <property type="protein sequence ID" value="NGO71553.1"/>
    <property type="molecule type" value="Genomic_DNA"/>
</dbReference>
<evidence type="ECO:0000259" key="1">
    <source>
        <dbReference type="Pfam" id="PF12728"/>
    </source>
</evidence>
<accession>A0A6G4X2R8</accession>
<reference evidence="2 3" key="1">
    <citation type="submission" date="2020-02" db="EMBL/GenBank/DDBJ databases">
        <title>Whole-genome analyses of novel actinobacteria.</title>
        <authorList>
            <person name="Sahin N."/>
            <person name="Tatar D."/>
        </authorList>
    </citation>
    <scope>NUCLEOTIDE SEQUENCE [LARGE SCALE GENOMIC DNA]</scope>
    <source>
        <strain evidence="2 3">SB3404</strain>
    </source>
</reference>
<name>A0A6G4X2R8_9ACTN</name>
<proteinExistence type="predicted"/>
<dbReference type="InterPro" id="IPR036388">
    <property type="entry name" value="WH-like_DNA-bd_sf"/>
</dbReference>
<dbReference type="InterPro" id="IPR010093">
    <property type="entry name" value="SinI_DNA-bd"/>
</dbReference>
<dbReference type="GO" id="GO:0003677">
    <property type="term" value="F:DNA binding"/>
    <property type="evidence" value="ECO:0007669"/>
    <property type="project" value="InterPro"/>
</dbReference>